<evidence type="ECO:0000313" key="1">
    <source>
        <dbReference type="EMBL" id="BBD08642.1"/>
    </source>
</evidence>
<keyword evidence="1" id="KW-0808">Transferase</keyword>
<dbReference type="EMBL" id="AP017378">
    <property type="protein sequence ID" value="BBD08642.1"/>
    <property type="molecule type" value="Genomic_DNA"/>
</dbReference>
<proteinExistence type="predicted"/>
<protein>
    <submittedName>
        <fullName evidence="1">Histidine kinase</fullName>
    </submittedName>
</protein>
<gene>
    <name evidence="1" type="ORF">DFE_1916</name>
</gene>
<accession>A0A2Z6AZH1</accession>
<dbReference type="Proteomes" id="UP000269883">
    <property type="component" value="Chromosome"/>
</dbReference>
<keyword evidence="2" id="KW-1185">Reference proteome</keyword>
<name>A0A2Z6AZH1_9BACT</name>
<sequence>MIKRLLKYWRRWRDARRLERQIAPKVFVELSAELKDLARTASKVRHDEPEFQTRVTRIQKEMKQLGELAGKPEFRRLTTAKRLELRKSLLLSKAQLLESMHNAEPPTDTLQ</sequence>
<reference evidence="1 2" key="1">
    <citation type="journal article" date="2018" name="Sci. Adv.">
        <title>Multi-heme cytochromes provide a pathway for survival in energy-limited environments.</title>
        <authorList>
            <person name="Deng X."/>
            <person name="Dohmae N."/>
            <person name="Nealson K.H."/>
            <person name="Hashimoto K."/>
            <person name="Okamoto A."/>
        </authorList>
    </citation>
    <scope>NUCLEOTIDE SEQUENCE [LARGE SCALE GENOMIC DNA]</scope>
    <source>
        <strain evidence="1 2">IS5</strain>
    </source>
</reference>
<organism evidence="1 2">
    <name type="scientific">Desulfovibrio ferrophilus</name>
    <dbReference type="NCBI Taxonomy" id="241368"/>
    <lineage>
        <taxon>Bacteria</taxon>
        <taxon>Pseudomonadati</taxon>
        <taxon>Thermodesulfobacteriota</taxon>
        <taxon>Desulfovibrionia</taxon>
        <taxon>Desulfovibrionales</taxon>
        <taxon>Desulfovibrionaceae</taxon>
        <taxon>Desulfovibrio</taxon>
    </lineage>
</organism>
<dbReference type="RefSeq" id="WP_126378904.1">
    <property type="nucleotide sequence ID" value="NZ_AP017378.1"/>
</dbReference>
<dbReference type="AlphaFoldDB" id="A0A2Z6AZH1"/>
<dbReference type="KEGG" id="dfl:DFE_1916"/>
<keyword evidence="1" id="KW-0418">Kinase</keyword>
<dbReference type="GO" id="GO:0016301">
    <property type="term" value="F:kinase activity"/>
    <property type="evidence" value="ECO:0007669"/>
    <property type="project" value="UniProtKB-KW"/>
</dbReference>
<evidence type="ECO:0000313" key="2">
    <source>
        <dbReference type="Proteomes" id="UP000269883"/>
    </source>
</evidence>
<dbReference type="OrthoDB" id="5459697at2"/>